<accession>A0A6P7GKS3</accession>
<dbReference type="AlphaFoldDB" id="A0A6P7GKS3"/>
<name>A0A6P7GKS3_DIAVI</name>
<gene>
    <name evidence="2" type="primary">LOC114339375</name>
</gene>
<protein>
    <submittedName>
        <fullName evidence="2">Uncharacterized protein LOC114339375</fullName>
    </submittedName>
</protein>
<feature type="compositionally biased region" description="Basic and acidic residues" evidence="1">
    <location>
        <begin position="1"/>
        <end position="10"/>
    </location>
</feature>
<reference evidence="2" key="1">
    <citation type="submission" date="2025-08" db="UniProtKB">
        <authorList>
            <consortium name="RefSeq"/>
        </authorList>
    </citation>
    <scope>IDENTIFICATION</scope>
    <source>
        <tissue evidence="2">Whole insect</tissue>
    </source>
</reference>
<dbReference type="RefSeq" id="XP_028145823.1">
    <property type="nucleotide sequence ID" value="XM_028290022.1"/>
</dbReference>
<organism evidence="2">
    <name type="scientific">Diabrotica virgifera virgifera</name>
    <name type="common">western corn rootworm</name>
    <dbReference type="NCBI Taxonomy" id="50390"/>
    <lineage>
        <taxon>Eukaryota</taxon>
        <taxon>Metazoa</taxon>
        <taxon>Ecdysozoa</taxon>
        <taxon>Arthropoda</taxon>
        <taxon>Hexapoda</taxon>
        <taxon>Insecta</taxon>
        <taxon>Pterygota</taxon>
        <taxon>Neoptera</taxon>
        <taxon>Endopterygota</taxon>
        <taxon>Coleoptera</taxon>
        <taxon>Polyphaga</taxon>
        <taxon>Cucujiformia</taxon>
        <taxon>Chrysomeloidea</taxon>
        <taxon>Chrysomelidae</taxon>
        <taxon>Galerucinae</taxon>
        <taxon>Diabroticina</taxon>
        <taxon>Diabroticites</taxon>
        <taxon>Diabrotica</taxon>
    </lineage>
</organism>
<dbReference type="InParanoid" id="A0A6P7GKS3"/>
<evidence type="ECO:0000313" key="2">
    <source>
        <dbReference type="RefSeq" id="XP_028145823.1"/>
    </source>
</evidence>
<evidence type="ECO:0000256" key="1">
    <source>
        <dbReference type="SAM" id="MobiDB-lite"/>
    </source>
</evidence>
<feature type="region of interest" description="Disordered" evidence="1">
    <location>
        <begin position="1"/>
        <end position="29"/>
    </location>
</feature>
<sequence>MLNTPRHWEPSDSLNSRRFPHRVPPLRDNTGTRIFKKVASRNQSVLNDRSGLHNQPSEVSEGLSRDGHRIDVIRKLRQANSRPKVYRSETPIRRRNSLGRNRKLNYYFVHNLELIDLLCFQPVFY</sequence>
<proteinExistence type="predicted"/>